<dbReference type="CDD" id="cd06267">
    <property type="entry name" value="PBP1_LacI_sugar_binding-like"/>
    <property type="match status" value="1"/>
</dbReference>
<dbReference type="InterPro" id="IPR001387">
    <property type="entry name" value="Cro/C1-type_HTH"/>
</dbReference>
<dbReference type="SUPFAM" id="SSF47413">
    <property type="entry name" value="lambda repressor-like DNA-binding domains"/>
    <property type="match status" value="1"/>
</dbReference>
<keyword evidence="3" id="KW-0804">Transcription</keyword>
<dbReference type="PROSITE" id="PS50943">
    <property type="entry name" value="HTH_CROC1"/>
    <property type="match status" value="1"/>
</dbReference>
<dbReference type="InterPro" id="IPR028082">
    <property type="entry name" value="Peripla_BP_I"/>
</dbReference>
<dbReference type="RefSeq" id="WP_086036334.1">
    <property type="nucleotide sequence ID" value="NZ_CP046051.1"/>
</dbReference>
<evidence type="ECO:0000313" key="6">
    <source>
        <dbReference type="EMBL" id="QKN23468.1"/>
    </source>
</evidence>
<dbReference type="SMART" id="SM00354">
    <property type="entry name" value="HTH_LACI"/>
    <property type="match status" value="1"/>
</dbReference>
<reference evidence="6 7" key="1">
    <citation type="submission" date="2019-11" db="EMBL/GenBank/DDBJ databases">
        <authorList>
            <person name="Ren C."/>
            <person name="Wang H."/>
            <person name="Xu Y."/>
        </authorList>
    </citation>
    <scope>NUCLEOTIDE SEQUENCE [LARGE SCALE GENOMIC DNA]</scope>
    <source>
        <strain evidence="6 7">LBM 19010</strain>
    </source>
</reference>
<dbReference type="Pfam" id="PF00356">
    <property type="entry name" value="LacI"/>
    <property type="match status" value="1"/>
</dbReference>
<evidence type="ECO:0000256" key="3">
    <source>
        <dbReference type="ARBA" id="ARBA00023163"/>
    </source>
</evidence>
<dbReference type="PROSITE" id="PS50932">
    <property type="entry name" value="HTH_LACI_2"/>
    <property type="match status" value="1"/>
</dbReference>
<evidence type="ECO:0000259" key="5">
    <source>
        <dbReference type="PROSITE" id="PS50943"/>
    </source>
</evidence>
<accession>A0A859DNS0</accession>
<dbReference type="AlphaFoldDB" id="A0A859DNS0"/>
<sequence>MVTIKQMAEKIGVSPTTVSNVIHGNTREVSHSTIQKVRQVIRESHYIPNMTARNLASNQTHIIGIILCFEKGSGAQALADPFNGELVGAIAAAIEERQFYMMVHITNAEDEAIQLALSWNVDGLIICSMHKDQWCRIEEVTHKPVVFIDSYFDGRKDYANIGLEDRFGGYQITSYLIAHGHTRIAFSSDNLIGVDHERYLGYKTALEEHGIRCEKGWMIPSSHEDKTKAPAELLRRRNDFTAVFFVSDYYAMLAMNYLQDNGVRIPEDLSVVGFDDNILAQNTRPSLTTMHQEPAEKGRLAVELLLNIMQGHPPKQRNIHLPTHLVERGSVRTITDETVENKEKGLAQ</sequence>
<evidence type="ECO:0000313" key="7">
    <source>
        <dbReference type="Proteomes" id="UP000501316"/>
    </source>
</evidence>
<feature type="domain" description="HTH lacI-type" evidence="4">
    <location>
        <begin position="2"/>
        <end position="57"/>
    </location>
</feature>
<dbReference type="InterPro" id="IPR010982">
    <property type="entry name" value="Lambda_DNA-bd_dom_sf"/>
</dbReference>
<dbReference type="InterPro" id="IPR000843">
    <property type="entry name" value="HTH_LacI"/>
</dbReference>
<dbReference type="KEGG" id="clf:GJQ69_02560"/>
<feature type="domain" description="HTH cro/C1-type" evidence="5">
    <location>
        <begin position="3"/>
        <end position="47"/>
    </location>
</feature>
<name>A0A859DNS0_9FIRM</name>
<keyword evidence="2 6" id="KW-0238">DNA-binding</keyword>
<dbReference type="GO" id="GO:0003700">
    <property type="term" value="F:DNA-binding transcription factor activity"/>
    <property type="evidence" value="ECO:0007669"/>
    <property type="project" value="TreeGrafter"/>
</dbReference>
<dbReference type="Gene3D" id="3.40.50.2300">
    <property type="match status" value="2"/>
</dbReference>
<evidence type="ECO:0000256" key="2">
    <source>
        <dbReference type="ARBA" id="ARBA00023125"/>
    </source>
</evidence>
<dbReference type="Pfam" id="PF13377">
    <property type="entry name" value="Peripla_BP_3"/>
    <property type="match status" value="1"/>
</dbReference>
<evidence type="ECO:0000259" key="4">
    <source>
        <dbReference type="PROSITE" id="PS50932"/>
    </source>
</evidence>
<dbReference type="EMBL" id="CP046051">
    <property type="protein sequence ID" value="QKN23468.1"/>
    <property type="molecule type" value="Genomic_DNA"/>
</dbReference>
<gene>
    <name evidence="6" type="ORF">GJQ69_02560</name>
</gene>
<dbReference type="InterPro" id="IPR046335">
    <property type="entry name" value="LacI/GalR-like_sensor"/>
</dbReference>
<proteinExistence type="predicted"/>
<dbReference type="Gene3D" id="1.10.260.40">
    <property type="entry name" value="lambda repressor-like DNA-binding domains"/>
    <property type="match status" value="1"/>
</dbReference>
<organism evidence="6 7">
    <name type="scientific">Caproicibacterium lactatifermentans</name>
    <dbReference type="NCBI Taxonomy" id="2666138"/>
    <lineage>
        <taxon>Bacteria</taxon>
        <taxon>Bacillati</taxon>
        <taxon>Bacillota</taxon>
        <taxon>Clostridia</taxon>
        <taxon>Eubacteriales</taxon>
        <taxon>Oscillospiraceae</taxon>
        <taxon>Caproicibacterium</taxon>
    </lineage>
</organism>
<dbReference type="SUPFAM" id="SSF53822">
    <property type="entry name" value="Periplasmic binding protein-like I"/>
    <property type="match status" value="1"/>
</dbReference>
<dbReference type="GO" id="GO:0000976">
    <property type="term" value="F:transcription cis-regulatory region binding"/>
    <property type="evidence" value="ECO:0007669"/>
    <property type="project" value="TreeGrafter"/>
</dbReference>
<dbReference type="Proteomes" id="UP000501316">
    <property type="component" value="Chromosome"/>
</dbReference>
<dbReference type="PANTHER" id="PTHR30146:SF24">
    <property type="entry name" value="XYLOSE OPERON REGULATORY PROTEIN"/>
    <property type="match status" value="1"/>
</dbReference>
<evidence type="ECO:0000256" key="1">
    <source>
        <dbReference type="ARBA" id="ARBA00023015"/>
    </source>
</evidence>
<dbReference type="PANTHER" id="PTHR30146">
    <property type="entry name" value="LACI-RELATED TRANSCRIPTIONAL REPRESSOR"/>
    <property type="match status" value="1"/>
</dbReference>
<protein>
    <submittedName>
        <fullName evidence="6">LacI family DNA-binding transcriptional regulator</fullName>
    </submittedName>
</protein>
<keyword evidence="1" id="KW-0805">Transcription regulation</keyword>
<dbReference type="CDD" id="cd01392">
    <property type="entry name" value="HTH_LacI"/>
    <property type="match status" value="1"/>
</dbReference>